<protein>
    <submittedName>
        <fullName evidence="1">Uncharacterized protein</fullName>
    </submittedName>
</protein>
<name>A0A0A9CG51_ARUDO</name>
<proteinExistence type="predicted"/>
<reference evidence="1" key="2">
    <citation type="journal article" date="2015" name="Data Brief">
        <title>Shoot transcriptome of the giant reed, Arundo donax.</title>
        <authorList>
            <person name="Barrero R.A."/>
            <person name="Guerrero F.D."/>
            <person name="Moolhuijzen P."/>
            <person name="Goolsby J.A."/>
            <person name="Tidwell J."/>
            <person name="Bellgard S.E."/>
            <person name="Bellgard M.I."/>
        </authorList>
    </citation>
    <scope>NUCLEOTIDE SEQUENCE</scope>
    <source>
        <tissue evidence="1">Shoot tissue taken approximately 20 cm above the soil surface</tissue>
    </source>
</reference>
<dbReference type="EMBL" id="GBRH01224457">
    <property type="protein sequence ID" value="JAD73438.1"/>
    <property type="molecule type" value="Transcribed_RNA"/>
</dbReference>
<organism evidence="1">
    <name type="scientific">Arundo donax</name>
    <name type="common">Giant reed</name>
    <name type="synonym">Donax arundinaceus</name>
    <dbReference type="NCBI Taxonomy" id="35708"/>
    <lineage>
        <taxon>Eukaryota</taxon>
        <taxon>Viridiplantae</taxon>
        <taxon>Streptophyta</taxon>
        <taxon>Embryophyta</taxon>
        <taxon>Tracheophyta</taxon>
        <taxon>Spermatophyta</taxon>
        <taxon>Magnoliopsida</taxon>
        <taxon>Liliopsida</taxon>
        <taxon>Poales</taxon>
        <taxon>Poaceae</taxon>
        <taxon>PACMAD clade</taxon>
        <taxon>Arundinoideae</taxon>
        <taxon>Arundineae</taxon>
        <taxon>Arundo</taxon>
    </lineage>
</organism>
<evidence type="ECO:0000313" key="1">
    <source>
        <dbReference type="EMBL" id="JAD73438.1"/>
    </source>
</evidence>
<dbReference type="AlphaFoldDB" id="A0A0A9CG51"/>
<accession>A0A0A9CG51</accession>
<sequence>MQRTFLSTSNSSKHDVTVSATDIASSGKFKSLNPTILLCKFQSASTKKAVTQI</sequence>
<reference evidence="1" key="1">
    <citation type="submission" date="2014-09" db="EMBL/GenBank/DDBJ databases">
        <authorList>
            <person name="Magalhaes I.L.F."/>
            <person name="Oliveira U."/>
            <person name="Santos F.R."/>
            <person name="Vidigal T.H.D.A."/>
            <person name="Brescovit A.D."/>
            <person name="Santos A.J."/>
        </authorList>
    </citation>
    <scope>NUCLEOTIDE SEQUENCE</scope>
    <source>
        <tissue evidence="1">Shoot tissue taken approximately 20 cm above the soil surface</tissue>
    </source>
</reference>